<keyword evidence="1 5" id="KW-0489">Methyltransferase</keyword>
<evidence type="ECO:0000259" key="4">
    <source>
        <dbReference type="Pfam" id="PF22020"/>
    </source>
</evidence>
<dbReference type="GO" id="GO:0008990">
    <property type="term" value="F:rRNA (guanine-N2-)-methyltransferase activity"/>
    <property type="evidence" value="ECO:0007669"/>
    <property type="project" value="TreeGrafter"/>
</dbReference>
<evidence type="ECO:0000259" key="3">
    <source>
        <dbReference type="Pfam" id="PF01170"/>
    </source>
</evidence>
<feature type="domain" description="RlmL ferredoxin-like" evidence="4">
    <location>
        <begin position="7"/>
        <end position="62"/>
    </location>
</feature>
<evidence type="ECO:0000256" key="2">
    <source>
        <dbReference type="ARBA" id="ARBA00022679"/>
    </source>
</evidence>
<dbReference type="InterPro" id="IPR000241">
    <property type="entry name" value="RlmKL-like_Mtase"/>
</dbReference>
<dbReference type="AlphaFoldDB" id="A0A2W7QBT2"/>
<dbReference type="PROSITE" id="PS01261">
    <property type="entry name" value="UPF0020"/>
    <property type="match status" value="1"/>
</dbReference>
<protein>
    <submittedName>
        <fullName evidence="5">Putative N6-adenine-specific DNA methylase</fullName>
    </submittedName>
</protein>
<dbReference type="Proteomes" id="UP000249364">
    <property type="component" value="Unassembled WGS sequence"/>
</dbReference>
<dbReference type="RefSeq" id="WP_071469952.1">
    <property type="nucleotide sequence ID" value="NZ_MEHT01000018.1"/>
</dbReference>
<dbReference type="GO" id="GO:0070043">
    <property type="term" value="F:rRNA (guanine-N7-)-methyltransferase activity"/>
    <property type="evidence" value="ECO:0007669"/>
    <property type="project" value="TreeGrafter"/>
</dbReference>
<feature type="domain" description="Ribosomal RNA large subunit methyltransferase K/L-like methyltransferase" evidence="3">
    <location>
        <begin position="159"/>
        <end position="342"/>
    </location>
</feature>
<dbReference type="Pfam" id="PF22020">
    <property type="entry name" value="RlmL_1st"/>
    <property type="match status" value="1"/>
</dbReference>
<evidence type="ECO:0000256" key="1">
    <source>
        <dbReference type="ARBA" id="ARBA00022603"/>
    </source>
</evidence>
<sequence>MSDQNFQIFLSCLPGLEPVLAEEARALGLADPVAVAGGVEISGGWRDVWRANLWLRGASRVLVRIGEFRAMHLAQLDKRARKFPWGDFLRADVAIKVEAVCARSKIYHQGAAAQRVERAIAETLGAPIDPAATLRLMVRIEDDLVTLSLDSSGEGLHKRGHKLATGKAPLRETMAALFLRQMGYDGTQPVLDPMCGSGTFVIEAAEIAAGLAPGRTRGFAFEQFASFNAGAWDKMRASPSRLPPLQFFGFDRDQGAVRNSQQNAERAGVAACTQFICQPLGALMRPDTPPGLVMVNPPYGARISSPKLLYGLYASLGEVLKTQMKGWRVGLVTSDRKLAHVTGLNLTPGPLLPHGGLKVQLFQSGPL</sequence>
<organism evidence="5 6">
    <name type="scientific">Roseinatronobacter thiooxidans</name>
    <dbReference type="NCBI Taxonomy" id="121821"/>
    <lineage>
        <taxon>Bacteria</taxon>
        <taxon>Pseudomonadati</taxon>
        <taxon>Pseudomonadota</taxon>
        <taxon>Alphaproteobacteria</taxon>
        <taxon>Rhodobacterales</taxon>
        <taxon>Paracoccaceae</taxon>
        <taxon>Roseinatronobacter</taxon>
    </lineage>
</organism>
<dbReference type="InterPro" id="IPR029063">
    <property type="entry name" value="SAM-dependent_MTases_sf"/>
</dbReference>
<dbReference type="SUPFAM" id="SSF53335">
    <property type="entry name" value="S-adenosyl-L-methionine-dependent methyltransferases"/>
    <property type="match status" value="1"/>
</dbReference>
<dbReference type="CDD" id="cd11715">
    <property type="entry name" value="THUMP_AdoMetMT"/>
    <property type="match status" value="1"/>
</dbReference>
<accession>A0A2W7QBT2</accession>
<dbReference type="PRINTS" id="PR00507">
    <property type="entry name" value="N12N6MTFRASE"/>
</dbReference>
<proteinExistence type="predicted"/>
<dbReference type="PANTHER" id="PTHR47313:SF1">
    <property type="entry name" value="RIBOSOMAL RNA LARGE SUBUNIT METHYLTRANSFERASE K_L"/>
    <property type="match status" value="1"/>
</dbReference>
<comment type="caution">
    <text evidence="5">The sequence shown here is derived from an EMBL/GenBank/DDBJ whole genome shotgun (WGS) entry which is preliminary data.</text>
</comment>
<dbReference type="InterPro" id="IPR054170">
    <property type="entry name" value="RlmL_1st"/>
</dbReference>
<dbReference type="PANTHER" id="PTHR47313">
    <property type="entry name" value="RIBOSOMAL RNA LARGE SUBUNIT METHYLTRANSFERASE K/L"/>
    <property type="match status" value="1"/>
</dbReference>
<keyword evidence="2" id="KW-0808">Transferase</keyword>
<dbReference type="InterPro" id="IPR053943">
    <property type="entry name" value="RlmKL-like_Mtase_CS"/>
</dbReference>
<dbReference type="Pfam" id="PF01170">
    <property type="entry name" value="UPF0020"/>
    <property type="match status" value="1"/>
</dbReference>
<gene>
    <name evidence="5" type="ORF">LY56_01675</name>
</gene>
<dbReference type="Gene3D" id="3.30.2130.30">
    <property type="match status" value="1"/>
</dbReference>
<dbReference type="STRING" id="121821.GCA_001870675_01086"/>
<dbReference type="Gene3D" id="3.40.50.150">
    <property type="entry name" value="Vaccinia Virus protein VP39"/>
    <property type="match status" value="1"/>
</dbReference>
<evidence type="ECO:0000313" key="6">
    <source>
        <dbReference type="Proteomes" id="UP000249364"/>
    </source>
</evidence>
<evidence type="ECO:0000313" key="5">
    <source>
        <dbReference type="EMBL" id="PZX45651.1"/>
    </source>
</evidence>
<name>A0A2W7QBT2_9RHOB</name>
<dbReference type="EMBL" id="QKZQ01000006">
    <property type="protein sequence ID" value="PZX45651.1"/>
    <property type="molecule type" value="Genomic_DNA"/>
</dbReference>
<reference evidence="5 6" key="1">
    <citation type="submission" date="2018-06" db="EMBL/GenBank/DDBJ databases">
        <title>Genomic Encyclopedia of Archaeal and Bacterial Type Strains, Phase II (KMG-II): from individual species to whole genera.</title>
        <authorList>
            <person name="Goeker M."/>
        </authorList>
    </citation>
    <scope>NUCLEOTIDE SEQUENCE [LARGE SCALE GENOMIC DNA]</scope>
    <source>
        <strain evidence="5 6">DSM 13087</strain>
    </source>
</reference>
<dbReference type="OrthoDB" id="9809404at2"/>
<keyword evidence="6" id="KW-1185">Reference proteome</keyword>